<dbReference type="InterPro" id="IPR050980">
    <property type="entry name" value="2C_sensor_his_kinase"/>
</dbReference>
<keyword evidence="11 18" id="KW-0067">ATP-binding</keyword>
<evidence type="ECO:0000313" key="19">
    <source>
        <dbReference type="Proteomes" id="UP001589670"/>
    </source>
</evidence>
<evidence type="ECO:0000259" key="16">
    <source>
        <dbReference type="PROSITE" id="PS50109"/>
    </source>
</evidence>
<keyword evidence="13" id="KW-0902">Two-component regulatory system</keyword>
<dbReference type="PANTHER" id="PTHR44936:SF5">
    <property type="entry name" value="SENSOR HISTIDINE KINASE ENVZ"/>
    <property type="match status" value="1"/>
</dbReference>
<keyword evidence="12 15" id="KW-1133">Transmembrane helix</keyword>
<feature type="domain" description="Histidine kinase" evidence="16">
    <location>
        <begin position="229"/>
        <end position="427"/>
    </location>
</feature>
<dbReference type="PROSITE" id="PS50109">
    <property type="entry name" value="HIS_KIN"/>
    <property type="match status" value="1"/>
</dbReference>
<evidence type="ECO:0000256" key="15">
    <source>
        <dbReference type="SAM" id="Phobius"/>
    </source>
</evidence>
<comment type="catalytic activity">
    <reaction evidence="1">
        <text>ATP + protein L-histidine = ADP + protein N-phospho-L-histidine.</text>
        <dbReference type="EC" id="2.7.13.3"/>
    </reaction>
</comment>
<evidence type="ECO:0000256" key="10">
    <source>
        <dbReference type="ARBA" id="ARBA00022777"/>
    </source>
</evidence>
<keyword evidence="8 15" id="KW-0812">Transmembrane</keyword>
<dbReference type="Gene3D" id="3.30.565.10">
    <property type="entry name" value="Histidine kinase-like ATPase, C-terminal domain"/>
    <property type="match status" value="1"/>
</dbReference>
<dbReference type="PROSITE" id="PS50885">
    <property type="entry name" value="HAMP"/>
    <property type="match status" value="1"/>
</dbReference>
<protein>
    <recommendedName>
        <fullName evidence="3">histidine kinase</fullName>
        <ecNumber evidence="3">2.7.13.3</ecNumber>
    </recommendedName>
</protein>
<sequence>MSFRWLKPFLPRGLYGRTTLSLLLPVVTLALVVSVVIVQRHFEGVTEQMVETMAREVRLVRGADAPGAAGVLEIDVTPVPPEAVPARDIRRWYDFSGIVVIREMRDYFPDLAAVVLPDDRDVLLYLPRAGGFVELEFRRRYVSAQRPHLLFVNLMVAAGLMTVISFLYLRAQLRPITRLAEAAEAFGRGRHMPYKPKGATEVRAAGRAFIDMRARIERQIEQRTLMLSGVSHDMRTPLTRLRLELAMLDEDEAAPMLRDVDDMQRLLDGFLDFARGAQEDESVPVDPVALVRQVVDDMRRARVPVTLVGAETSAQVPLREGGIRRAVENLIGNAVRYGTRAEVSVALSERSLRIRVEDDGPGIPPEHREEALRPFTRLEPARNQDRGTGVGLGLSIVADVARAHGGVLRLGESARLGGLCADIVIAR</sequence>
<feature type="transmembrane region" description="Helical" evidence="15">
    <location>
        <begin position="148"/>
        <end position="169"/>
    </location>
</feature>
<evidence type="ECO:0000256" key="11">
    <source>
        <dbReference type="ARBA" id="ARBA00022840"/>
    </source>
</evidence>
<keyword evidence="19" id="KW-1185">Reference proteome</keyword>
<evidence type="ECO:0000256" key="9">
    <source>
        <dbReference type="ARBA" id="ARBA00022741"/>
    </source>
</evidence>
<dbReference type="Pfam" id="PF00512">
    <property type="entry name" value="HisKA"/>
    <property type="match status" value="1"/>
</dbReference>
<reference evidence="18 19" key="1">
    <citation type="submission" date="2024-09" db="EMBL/GenBank/DDBJ databases">
        <authorList>
            <person name="Sun Q."/>
            <person name="Mori K."/>
        </authorList>
    </citation>
    <scope>NUCLEOTIDE SEQUENCE [LARGE SCALE GENOMIC DNA]</scope>
    <source>
        <strain evidence="18 19">CECT 9424</strain>
    </source>
</reference>
<evidence type="ECO:0000256" key="7">
    <source>
        <dbReference type="ARBA" id="ARBA00022679"/>
    </source>
</evidence>
<evidence type="ECO:0000256" key="2">
    <source>
        <dbReference type="ARBA" id="ARBA00004429"/>
    </source>
</evidence>
<dbReference type="EMBL" id="JBHMEC010000017">
    <property type="protein sequence ID" value="MFB9150609.1"/>
    <property type="molecule type" value="Genomic_DNA"/>
</dbReference>
<dbReference type="InterPro" id="IPR036097">
    <property type="entry name" value="HisK_dim/P_sf"/>
</dbReference>
<dbReference type="InterPro" id="IPR004358">
    <property type="entry name" value="Sig_transdc_His_kin-like_C"/>
</dbReference>
<dbReference type="PANTHER" id="PTHR44936">
    <property type="entry name" value="SENSOR PROTEIN CREC"/>
    <property type="match status" value="1"/>
</dbReference>
<feature type="domain" description="HAMP" evidence="17">
    <location>
        <begin position="170"/>
        <end position="221"/>
    </location>
</feature>
<dbReference type="InterPro" id="IPR003594">
    <property type="entry name" value="HATPase_dom"/>
</dbReference>
<dbReference type="CDD" id="cd00082">
    <property type="entry name" value="HisKA"/>
    <property type="match status" value="1"/>
</dbReference>
<dbReference type="InterPro" id="IPR003660">
    <property type="entry name" value="HAMP_dom"/>
</dbReference>
<feature type="transmembrane region" description="Helical" evidence="15">
    <location>
        <begin position="20"/>
        <end position="38"/>
    </location>
</feature>
<evidence type="ECO:0000256" key="1">
    <source>
        <dbReference type="ARBA" id="ARBA00000085"/>
    </source>
</evidence>
<dbReference type="Proteomes" id="UP001589670">
    <property type="component" value="Unassembled WGS sequence"/>
</dbReference>
<keyword evidence="14 15" id="KW-0472">Membrane</keyword>
<dbReference type="SMART" id="SM00387">
    <property type="entry name" value="HATPase_c"/>
    <property type="match status" value="1"/>
</dbReference>
<evidence type="ECO:0000313" key="18">
    <source>
        <dbReference type="EMBL" id="MFB9150609.1"/>
    </source>
</evidence>
<name>A0ABV5I2T3_9RHOB</name>
<dbReference type="GO" id="GO:0005524">
    <property type="term" value="F:ATP binding"/>
    <property type="evidence" value="ECO:0007669"/>
    <property type="project" value="UniProtKB-KW"/>
</dbReference>
<dbReference type="InterPro" id="IPR036890">
    <property type="entry name" value="HATPase_C_sf"/>
</dbReference>
<dbReference type="Gene3D" id="1.10.287.130">
    <property type="match status" value="1"/>
</dbReference>
<keyword evidence="4" id="KW-1003">Cell membrane</keyword>
<dbReference type="SMART" id="SM00388">
    <property type="entry name" value="HisKA"/>
    <property type="match status" value="1"/>
</dbReference>
<dbReference type="RefSeq" id="WP_377070143.1">
    <property type="nucleotide sequence ID" value="NZ_JBHMEC010000017.1"/>
</dbReference>
<evidence type="ECO:0000256" key="12">
    <source>
        <dbReference type="ARBA" id="ARBA00022989"/>
    </source>
</evidence>
<evidence type="ECO:0000259" key="17">
    <source>
        <dbReference type="PROSITE" id="PS50885"/>
    </source>
</evidence>
<dbReference type="CDD" id="cd00075">
    <property type="entry name" value="HATPase"/>
    <property type="match status" value="1"/>
</dbReference>
<dbReference type="SUPFAM" id="SSF55874">
    <property type="entry name" value="ATPase domain of HSP90 chaperone/DNA topoisomerase II/histidine kinase"/>
    <property type="match status" value="1"/>
</dbReference>
<dbReference type="Pfam" id="PF00672">
    <property type="entry name" value="HAMP"/>
    <property type="match status" value="1"/>
</dbReference>
<dbReference type="InterPro" id="IPR005467">
    <property type="entry name" value="His_kinase_dom"/>
</dbReference>
<accession>A0ABV5I2T3</accession>
<evidence type="ECO:0000256" key="14">
    <source>
        <dbReference type="ARBA" id="ARBA00023136"/>
    </source>
</evidence>
<dbReference type="EC" id="2.7.13.3" evidence="3"/>
<keyword evidence="7" id="KW-0808">Transferase</keyword>
<proteinExistence type="predicted"/>
<comment type="subcellular location">
    <subcellularLocation>
        <location evidence="2">Cell inner membrane</location>
        <topology evidence="2">Multi-pass membrane protein</topology>
    </subcellularLocation>
</comment>
<comment type="caution">
    <text evidence="18">The sequence shown here is derived from an EMBL/GenBank/DDBJ whole genome shotgun (WGS) entry which is preliminary data.</text>
</comment>
<keyword evidence="5" id="KW-0997">Cell inner membrane</keyword>
<evidence type="ECO:0000256" key="5">
    <source>
        <dbReference type="ARBA" id="ARBA00022519"/>
    </source>
</evidence>
<keyword evidence="9" id="KW-0547">Nucleotide-binding</keyword>
<evidence type="ECO:0000256" key="6">
    <source>
        <dbReference type="ARBA" id="ARBA00022553"/>
    </source>
</evidence>
<dbReference type="InterPro" id="IPR003661">
    <property type="entry name" value="HisK_dim/P_dom"/>
</dbReference>
<evidence type="ECO:0000256" key="8">
    <source>
        <dbReference type="ARBA" id="ARBA00022692"/>
    </source>
</evidence>
<evidence type="ECO:0000256" key="13">
    <source>
        <dbReference type="ARBA" id="ARBA00023012"/>
    </source>
</evidence>
<organism evidence="18 19">
    <name type="scientific">Roseovarius ramblicola</name>
    <dbReference type="NCBI Taxonomy" id="2022336"/>
    <lineage>
        <taxon>Bacteria</taxon>
        <taxon>Pseudomonadati</taxon>
        <taxon>Pseudomonadota</taxon>
        <taxon>Alphaproteobacteria</taxon>
        <taxon>Rhodobacterales</taxon>
        <taxon>Roseobacteraceae</taxon>
        <taxon>Roseovarius</taxon>
    </lineage>
</organism>
<evidence type="ECO:0000256" key="4">
    <source>
        <dbReference type="ARBA" id="ARBA00022475"/>
    </source>
</evidence>
<dbReference type="PRINTS" id="PR00344">
    <property type="entry name" value="BCTRLSENSOR"/>
</dbReference>
<keyword evidence="6" id="KW-0597">Phosphoprotein</keyword>
<dbReference type="SUPFAM" id="SSF47384">
    <property type="entry name" value="Homodimeric domain of signal transducing histidine kinase"/>
    <property type="match status" value="1"/>
</dbReference>
<dbReference type="Pfam" id="PF02518">
    <property type="entry name" value="HATPase_c"/>
    <property type="match status" value="1"/>
</dbReference>
<evidence type="ECO:0000256" key="3">
    <source>
        <dbReference type="ARBA" id="ARBA00012438"/>
    </source>
</evidence>
<gene>
    <name evidence="18" type="ORF">ACFFU4_12700</name>
</gene>
<keyword evidence="10" id="KW-0418">Kinase</keyword>